<evidence type="ECO:0000256" key="4">
    <source>
        <dbReference type="ARBA" id="ARBA00022692"/>
    </source>
</evidence>
<dbReference type="SUPFAM" id="SSF90123">
    <property type="entry name" value="ABC transporter transmembrane region"/>
    <property type="match status" value="1"/>
</dbReference>
<keyword evidence="13" id="KW-1185">Reference proteome</keyword>
<evidence type="ECO:0000259" key="11">
    <source>
        <dbReference type="PROSITE" id="PS50929"/>
    </source>
</evidence>
<dbReference type="SUPFAM" id="SSF52540">
    <property type="entry name" value="P-loop containing nucleoside triphosphate hydrolases"/>
    <property type="match status" value="1"/>
</dbReference>
<evidence type="ECO:0000313" key="13">
    <source>
        <dbReference type="Proteomes" id="UP000477651"/>
    </source>
</evidence>
<evidence type="ECO:0000256" key="6">
    <source>
        <dbReference type="ARBA" id="ARBA00022840"/>
    </source>
</evidence>
<dbReference type="Gene3D" id="3.40.50.300">
    <property type="entry name" value="P-loop containing nucleotide triphosphate hydrolases"/>
    <property type="match status" value="1"/>
</dbReference>
<dbReference type="InterPro" id="IPR027417">
    <property type="entry name" value="P-loop_NTPase"/>
</dbReference>
<evidence type="ECO:0000256" key="9">
    <source>
        <dbReference type="SAM" id="Phobius"/>
    </source>
</evidence>
<dbReference type="InterPro" id="IPR011527">
    <property type="entry name" value="ABC1_TM_dom"/>
</dbReference>
<dbReference type="GO" id="GO:0016887">
    <property type="term" value="F:ATP hydrolysis activity"/>
    <property type="evidence" value="ECO:0007669"/>
    <property type="project" value="InterPro"/>
</dbReference>
<feature type="transmembrane region" description="Helical" evidence="9">
    <location>
        <begin position="99"/>
        <end position="122"/>
    </location>
</feature>
<dbReference type="SMART" id="SM00382">
    <property type="entry name" value="AAA"/>
    <property type="match status" value="1"/>
</dbReference>
<keyword evidence="3" id="KW-1003">Cell membrane</keyword>
<accession>A0A6L9Y6Y6</accession>
<evidence type="ECO:0000256" key="2">
    <source>
        <dbReference type="ARBA" id="ARBA00022448"/>
    </source>
</evidence>
<dbReference type="InterPro" id="IPR003439">
    <property type="entry name" value="ABC_transporter-like_ATP-bd"/>
</dbReference>
<dbReference type="CDD" id="cd03223">
    <property type="entry name" value="ABCD_peroxisomal_ALDP"/>
    <property type="match status" value="1"/>
</dbReference>
<keyword evidence="8 9" id="KW-0472">Membrane</keyword>
<dbReference type="Pfam" id="PF06472">
    <property type="entry name" value="ABC_membrane_2"/>
    <property type="match status" value="1"/>
</dbReference>
<organism evidence="12 13">
    <name type="scientific">Pelistega ratti</name>
    <dbReference type="NCBI Taxonomy" id="2652177"/>
    <lineage>
        <taxon>Bacteria</taxon>
        <taxon>Pseudomonadati</taxon>
        <taxon>Pseudomonadota</taxon>
        <taxon>Betaproteobacteria</taxon>
        <taxon>Burkholderiales</taxon>
        <taxon>Alcaligenaceae</taxon>
        <taxon>Pelistega</taxon>
    </lineage>
</organism>
<dbReference type="InterPro" id="IPR036640">
    <property type="entry name" value="ABC1_TM_sf"/>
</dbReference>
<keyword evidence="7 9" id="KW-1133">Transmembrane helix</keyword>
<dbReference type="InterPro" id="IPR050835">
    <property type="entry name" value="ABC_transporter_sub-D"/>
</dbReference>
<reference evidence="12 13" key="1">
    <citation type="submission" date="2020-02" db="EMBL/GenBank/DDBJ databases">
        <title>Pelistega sp. NLN82 were isolated from wild rodents of the Hainan Island.</title>
        <authorList>
            <person name="Niu N."/>
            <person name="Zhou J."/>
        </authorList>
    </citation>
    <scope>NUCLEOTIDE SEQUENCE [LARGE SCALE GENOMIC DNA]</scope>
    <source>
        <strain evidence="12 13">NLN82</strain>
    </source>
</reference>
<dbReference type="EMBL" id="JAAGYR010000015">
    <property type="protein sequence ID" value="NEN76260.1"/>
    <property type="molecule type" value="Genomic_DNA"/>
</dbReference>
<dbReference type="GO" id="GO:0005524">
    <property type="term" value="F:ATP binding"/>
    <property type="evidence" value="ECO:0007669"/>
    <property type="project" value="UniProtKB-KW"/>
</dbReference>
<dbReference type="InterPro" id="IPR003593">
    <property type="entry name" value="AAA+_ATPase"/>
</dbReference>
<keyword evidence="6 12" id="KW-0067">ATP-binding</keyword>
<evidence type="ECO:0000313" key="12">
    <source>
        <dbReference type="EMBL" id="NEN76260.1"/>
    </source>
</evidence>
<dbReference type="AlphaFoldDB" id="A0A6L9Y6Y6"/>
<dbReference type="PROSITE" id="PS50893">
    <property type="entry name" value="ABC_TRANSPORTER_2"/>
    <property type="match status" value="1"/>
</dbReference>
<protein>
    <submittedName>
        <fullName evidence="12">ABC transporter ATP-binding protein/permease</fullName>
    </submittedName>
</protein>
<dbReference type="Pfam" id="PF00005">
    <property type="entry name" value="ABC_tran"/>
    <property type="match status" value="1"/>
</dbReference>
<dbReference type="Proteomes" id="UP000477651">
    <property type="component" value="Unassembled WGS sequence"/>
</dbReference>
<dbReference type="GO" id="GO:0005886">
    <property type="term" value="C:plasma membrane"/>
    <property type="evidence" value="ECO:0007669"/>
    <property type="project" value="UniProtKB-SubCell"/>
</dbReference>
<feature type="transmembrane region" description="Helical" evidence="9">
    <location>
        <begin position="57"/>
        <end position="79"/>
    </location>
</feature>
<feature type="transmembrane region" description="Helical" evidence="9">
    <location>
        <begin position="12"/>
        <end position="36"/>
    </location>
</feature>
<keyword evidence="5" id="KW-0547">Nucleotide-binding</keyword>
<evidence type="ECO:0000256" key="8">
    <source>
        <dbReference type="ARBA" id="ARBA00023136"/>
    </source>
</evidence>
<gene>
    <name evidence="12" type="ORF">F9B74_07980</name>
</gene>
<evidence type="ECO:0000256" key="1">
    <source>
        <dbReference type="ARBA" id="ARBA00004651"/>
    </source>
</evidence>
<dbReference type="PROSITE" id="PS50929">
    <property type="entry name" value="ABC_TM1F"/>
    <property type="match status" value="1"/>
</dbReference>
<evidence type="ECO:0000256" key="3">
    <source>
        <dbReference type="ARBA" id="ARBA00022475"/>
    </source>
</evidence>
<proteinExistence type="predicted"/>
<dbReference type="PANTHER" id="PTHR11384">
    <property type="entry name" value="ATP-BINDING CASSETTE, SUB-FAMILY D MEMBER"/>
    <property type="match status" value="1"/>
</dbReference>
<dbReference type="Gene3D" id="1.20.1560.10">
    <property type="entry name" value="ABC transporter type 1, transmembrane domain"/>
    <property type="match status" value="1"/>
</dbReference>
<comment type="caution">
    <text evidence="12">The sequence shown here is derived from an EMBL/GenBank/DDBJ whole genome shotgun (WGS) entry which is preliminary data.</text>
</comment>
<keyword evidence="2" id="KW-0813">Transport</keyword>
<evidence type="ECO:0000259" key="10">
    <source>
        <dbReference type="PROSITE" id="PS50893"/>
    </source>
</evidence>
<dbReference type="GO" id="GO:0140359">
    <property type="term" value="F:ABC-type transporter activity"/>
    <property type="evidence" value="ECO:0007669"/>
    <property type="project" value="InterPro"/>
</dbReference>
<dbReference type="InterPro" id="IPR025662">
    <property type="entry name" value="Sigma_54_int_dom_ATP-bd_1"/>
</dbReference>
<dbReference type="PANTHER" id="PTHR11384:SF59">
    <property type="entry name" value="LYSOSOMAL COBALAMIN TRANSPORTER ABCD4"/>
    <property type="match status" value="1"/>
</dbReference>
<feature type="transmembrane region" description="Helical" evidence="9">
    <location>
        <begin position="179"/>
        <end position="200"/>
    </location>
</feature>
<dbReference type="RefSeq" id="WP_159990467.1">
    <property type="nucleotide sequence ID" value="NZ_CP047165.1"/>
</dbReference>
<dbReference type="PROSITE" id="PS00675">
    <property type="entry name" value="SIGMA54_INTERACT_1"/>
    <property type="match status" value="1"/>
</dbReference>
<comment type="subcellular location">
    <subcellularLocation>
        <location evidence="1">Cell membrane</location>
        <topology evidence="1">Multi-pass membrane protein</topology>
    </subcellularLocation>
</comment>
<keyword evidence="4 9" id="KW-0812">Transmembrane</keyword>
<evidence type="ECO:0000256" key="5">
    <source>
        <dbReference type="ARBA" id="ARBA00022741"/>
    </source>
</evidence>
<sequence length="595" mass="67923">MDWTKELLESALWVGSAFLISSLLLVIIGFILIKTTKWAAQFWQLSGHYFNPVKNPLTVFTFAFILLLSLFGVRISVLFSNWYNVMYSALQKLDEHTFWVQSVVFAVLASIHIVRALLSYYLQQRFTIKWRETLNNTLLDRWMAKKNYYRLYYLPDAADNPDQRIQQDILSFAQLSLELVLGVISSMVSAVAFTIILWNLSGEIQILGFTIDRGMVFALFIYVLVATVFAFKIGRPLIQLNFLNERLNANYRYSLIRVREYADSIAVYAGEKIEQNQLAQRFTNVINNMWDIVHRNIKFQGFNFFITQTSAIFPFILQAPRYFAGKLDLGGMVQTAQAFGNLSDNLSFFRNAYDSFAQYRAVLDRLTGFQYNLEQAEDLPTPNIEEQGDMIRLENVSVSTPDGRCLVKNVSLEVNEGEALLIQGQTGSGKTTLLRAMAGLWPYCEGKIIRPSKDILFISQNTYIPEGRLLDALFYPDVIPDNAEVLAKEVLHKVSLSHLIDKLTQEVNWSSVLSTGEKQRIAFARILLNQPKVAVLDEATAALDEGLEYAMYKLIRETLPQLRLVSIGHRSTLYTHHTALLKIEGKGQWTIQSLN</sequence>
<feature type="transmembrane region" description="Helical" evidence="9">
    <location>
        <begin position="206"/>
        <end position="231"/>
    </location>
</feature>
<evidence type="ECO:0000256" key="7">
    <source>
        <dbReference type="ARBA" id="ARBA00022989"/>
    </source>
</evidence>
<name>A0A6L9Y6Y6_9BURK</name>
<feature type="domain" description="ABC transporter" evidence="10">
    <location>
        <begin position="391"/>
        <end position="595"/>
    </location>
</feature>
<feature type="domain" description="ABC transmembrane type-1" evidence="11">
    <location>
        <begin position="59"/>
        <end position="358"/>
    </location>
</feature>